<dbReference type="InterPro" id="IPR038152">
    <property type="entry name" value="Carbam_trans_C_sf"/>
</dbReference>
<gene>
    <name evidence="2" type="ORF">SSCSM1_194</name>
</gene>
<evidence type="ECO:0000313" key="2">
    <source>
        <dbReference type="EMBL" id="QFG06457.1"/>
    </source>
</evidence>
<reference evidence="2" key="1">
    <citation type="submission" date="2019-04" db="EMBL/GenBank/DDBJ databases">
        <title>Genomic and proteomic characterization of cyanophage S-SCSM1 provides new insights into understanding the viral gene diversity and phage-host interactions.</title>
        <authorList>
            <person name="Wang Q."/>
            <person name="Xu Y."/>
            <person name="Jiao N."/>
            <person name="Zhang R."/>
        </authorList>
    </citation>
    <scope>NUCLEOTIDE SEQUENCE [LARGE SCALE GENOMIC DNA]</scope>
</reference>
<dbReference type="EMBL" id="MK867354">
    <property type="protein sequence ID" value="QFG06457.1"/>
    <property type="molecule type" value="Genomic_DNA"/>
</dbReference>
<evidence type="ECO:0000259" key="1">
    <source>
        <dbReference type="Pfam" id="PF16861"/>
    </source>
</evidence>
<dbReference type="Pfam" id="PF16861">
    <property type="entry name" value="Carbam_trans_C"/>
    <property type="match status" value="1"/>
</dbReference>
<keyword evidence="3" id="KW-1185">Reference proteome</keyword>
<evidence type="ECO:0000313" key="3">
    <source>
        <dbReference type="Proteomes" id="UP000515683"/>
    </source>
</evidence>
<keyword evidence="2" id="KW-0808">Transferase</keyword>
<accession>A0A6M2ZI33</accession>
<dbReference type="InterPro" id="IPR051338">
    <property type="entry name" value="NodU/CmcH_Carbamoyltrnsfr"/>
</dbReference>
<sequence>MKVIPKVDYSSVAKLIDDGHIVAIYQGCDEGGPRALGNRSFLFNPRIYEMWNHVNLHKGREWYRPVAGTILLEEFSEWFDNGKIKESPFMTYAIDVRPEKAKLIPAIIHKNKTCRIQTVKEEDNSHYYNLIKAYKDLTGIPIVGNTSFNLAGEPIVHTLKQALSTLERSSIEYLYLPEKATLIYAQNEV</sequence>
<dbReference type="PANTHER" id="PTHR34847:SF1">
    <property type="entry name" value="NODULATION PROTEIN U"/>
    <property type="match status" value="1"/>
</dbReference>
<name>A0A6M2ZI33_9CAUD</name>
<dbReference type="PANTHER" id="PTHR34847">
    <property type="entry name" value="NODULATION PROTEIN U"/>
    <property type="match status" value="1"/>
</dbReference>
<dbReference type="InterPro" id="IPR031730">
    <property type="entry name" value="Carbam_trans_C"/>
</dbReference>
<dbReference type="Gene3D" id="3.90.870.20">
    <property type="entry name" value="Carbamoyltransferase, C-terminal domain"/>
    <property type="match status" value="1"/>
</dbReference>
<protein>
    <submittedName>
        <fullName evidence="2">Carbamoyl transferase</fullName>
    </submittedName>
</protein>
<dbReference type="GO" id="GO:0016740">
    <property type="term" value="F:transferase activity"/>
    <property type="evidence" value="ECO:0007669"/>
    <property type="project" value="UniProtKB-KW"/>
</dbReference>
<dbReference type="Proteomes" id="UP000515683">
    <property type="component" value="Segment"/>
</dbReference>
<organism evidence="2 3">
    <name type="scientific">Synechococcus phage S-SCSM1</name>
    <dbReference type="NCBI Taxonomy" id="2588487"/>
    <lineage>
        <taxon>Viruses</taxon>
        <taxon>Duplodnaviria</taxon>
        <taxon>Heunggongvirae</taxon>
        <taxon>Uroviricota</taxon>
        <taxon>Caudoviricetes</taxon>
        <taxon>Pantevenvirales</taxon>
        <taxon>Kyanoviridae</taxon>
        <taxon>Zhoulongquanvirus</taxon>
        <taxon>Zhoulongquanvirus esscess</taxon>
    </lineage>
</organism>
<proteinExistence type="predicted"/>
<feature type="domain" description="Carbamoyltransferase C-terminal" evidence="1">
    <location>
        <begin position="13"/>
        <end position="178"/>
    </location>
</feature>